<dbReference type="NCBIfam" id="NF033154">
    <property type="entry name" value="endonuc_SmrA"/>
    <property type="match status" value="1"/>
</dbReference>
<keyword evidence="2" id="KW-0378">Hydrolase</keyword>
<dbReference type="InterPro" id="IPR047688">
    <property type="entry name" value="Endonuc_SmrA"/>
</dbReference>
<name>A0ABT0N6L8_9GAMM</name>
<sequence length="196" mass="21684">MTGDESELFWAEMAGVKPLEQGDKVFNPEANSVTQAQLSRRAAAEANEYLDRMPTDPALFKPMAPDDPVSFKRQGVQDQVFKNLRLGKYKHPTILDLRGMRLRDAKEALVNGMLAAFGREERCVLLIHGKGLGNKPYPALIKSAVSSWLPQLDEVMGFHSALKEEGGNGAMYVMLAKSQAQKDAARETHHKGSGFR</sequence>
<dbReference type="SUPFAM" id="SSF160443">
    <property type="entry name" value="SMR domain-like"/>
    <property type="match status" value="1"/>
</dbReference>
<dbReference type="Pfam" id="PF01713">
    <property type="entry name" value="Smr"/>
    <property type="match status" value="1"/>
</dbReference>
<dbReference type="PANTHER" id="PTHR35562">
    <property type="entry name" value="DNA ENDONUCLEASE SMRA-RELATED"/>
    <property type="match status" value="1"/>
</dbReference>
<dbReference type="SMART" id="SM00463">
    <property type="entry name" value="SMR"/>
    <property type="match status" value="1"/>
</dbReference>
<reference evidence="2 3" key="1">
    <citation type="submission" date="2022-01" db="EMBL/GenBank/DDBJ databases">
        <title>Whole genome-based taxonomy of the Shewanellaceae.</title>
        <authorList>
            <person name="Martin-Rodriguez A.J."/>
        </authorList>
    </citation>
    <scope>NUCLEOTIDE SEQUENCE [LARGE SCALE GENOMIC DNA]</scope>
    <source>
        <strain evidence="2 3">DSM 21332</strain>
    </source>
</reference>
<dbReference type="RefSeq" id="WP_248936355.1">
    <property type="nucleotide sequence ID" value="NZ_JAKIKT010000003.1"/>
</dbReference>
<evidence type="ECO:0000259" key="1">
    <source>
        <dbReference type="PROSITE" id="PS50828"/>
    </source>
</evidence>
<dbReference type="EMBL" id="JAKIKT010000003">
    <property type="protein sequence ID" value="MCL2914096.1"/>
    <property type="molecule type" value="Genomic_DNA"/>
</dbReference>
<keyword evidence="2" id="KW-0255">Endonuclease</keyword>
<dbReference type="Gene3D" id="3.30.1370.110">
    <property type="match status" value="1"/>
</dbReference>
<protein>
    <submittedName>
        <fullName evidence="2">DNA endonuclease SmrA</fullName>
    </submittedName>
</protein>
<gene>
    <name evidence="2" type="primary">smrA</name>
    <name evidence="2" type="ORF">L2725_09900</name>
</gene>
<organism evidence="2 3">
    <name type="scientific">Shewanella corallii</name>
    <dbReference type="NCBI Taxonomy" id="560080"/>
    <lineage>
        <taxon>Bacteria</taxon>
        <taxon>Pseudomonadati</taxon>
        <taxon>Pseudomonadota</taxon>
        <taxon>Gammaproteobacteria</taxon>
        <taxon>Alteromonadales</taxon>
        <taxon>Shewanellaceae</taxon>
        <taxon>Shewanella</taxon>
    </lineage>
</organism>
<evidence type="ECO:0000313" key="2">
    <source>
        <dbReference type="EMBL" id="MCL2914096.1"/>
    </source>
</evidence>
<accession>A0ABT0N6L8</accession>
<dbReference type="GO" id="GO:0004519">
    <property type="term" value="F:endonuclease activity"/>
    <property type="evidence" value="ECO:0007669"/>
    <property type="project" value="UniProtKB-KW"/>
</dbReference>
<dbReference type="PANTHER" id="PTHR35562:SF2">
    <property type="entry name" value="DNA ENDONUCLEASE SMRA-RELATED"/>
    <property type="match status" value="1"/>
</dbReference>
<proteinExistence type="predicted"/>
<dbReference type="InterPro" id="IPR036063">
    <property type="entry name" value="Smr_dom_sf"/>
</dbReference>
<comment type="caution">
    <text evidence="2">The sequence shown here is derived from an EMBL/GenBank/DDBJ whole genome shotgun (WGS) entry which is preliminary data.</text>
</comment>
<dbReference type="Proteomes" id="UP001202831">
    <property type="component" value="Unassembled WGS sequence"/>
</dbReference>
<feature type="domain" description="Smr" evidence="1">
    <location>
        <begin position="95"/>
        <end position="176"/>
    </location>
</feature>
<dbReference type="PROSITE" id="PS50828">
    <property type="entry name" value="SMR"/>
    <property type="match status" value="1"/>
</dbReference>
<keyword evidence="3" id="KW-1185">Reference proteome</keyword>
<evidence type="ECO:0000313" key="3">
    <source>
        <dbReference type="Proteomes" id="UP001202831"/>
    </source>
</evidence>
<keyword evidence="2" id="KW-0540">Nuclease</keyword>
<dbReference type="InterPro" id="IPR002625">
    <property type="entry name" value="Smr_dom"/>
</dbReference>